<dbReference type="PROSITE" id="PS50222">
    <property type="entry name" value="EF_HAND_2"/>
    <property type="match status" value="2"/>
</dbReference>
<dbReference type="EMBL" id="JAACNH010000372">
    <property type="protein sequence ID" value="KAG8431091.1"/>
    <property type="molecule type" value="Genomic_DNA"/>
</dbReference>
<dbReference type="Proteomes" id="UP000812440">
    <property type="component" value="Unassembled WGS sequence"/>
</dbReference>
<protein>
    <recommendedName>
        <fullName evidence="1">EF-hand domain-containing protein</fullName>
    </recommendedName>
</protein>
<reference evidence="2" key="1">
    <citation type="thesis" date="2020" institute="ProQuest LLC" country="789 East Eisenhower Parkway, Ann Arbor, MI, USA">
        <title>Comparative Genomics and Chromosome Evolution.</title>
        <authorList>
            <person name="Mudd A.B."/>
        </authorList>
    </citation>
    <scope>NUCLEOTIDE SEQUENCE</scope>
    <source>
        <strain evidence="2">Female2</strain>
        <tissue evidence="2">Blood</tissue>
    </source>
</reference>
<dbReference type="PANTHER" id="PTHR20875">
    <property type="entry name" value="EF-HAND CALCIUM-BINDING DOMAIN-CONTAINING PROTEIN 6-RELATED"/>
    <property type="match status" value="1"/>
</dbReference>
<sequence length="182" mass="21112">MATIETLFDDIWTKFRELDPHKTGCVTTEEFIDILQDLSPDLTQHQCDKFSVKFSVGRGRVSYVQFLQPYQTERLRLKESPAKTERKFMTQEESVEQGLMSFTSTLRQKLSAAHWKNLHQTCRKLDTNGTGFLHLNEFRSVLNLCNVVLDDDEVFKIMSNYDKDLAGKINYAKLVADHKRGD</sequence>
<dbReference type="Gene3D" id="1.10.238.10">
    <property type="entry name" value="EF-hand"/>
    <property type="match status" value="2"/>
</dbReference>
<dbReference type="Pfam" id="PF13499">
    <property type="entry name" value="EF-hand_7"/>
    <property type="match status" value="1"/>
</dbReference>
<evidence type="ECO:0000313" key="2">
    <source>
        <dbReference type="EMBL" id="KAG8431091.1"/>
    </source>
</evidence>
<feature type="domain" description="EF-hand" evidence="1">
    <location>
        <begin position="6"/>
        <end position="41"/>
    </location>
</feature>
<dbReference type="GO" id="GO:0005509">
    <property type="term" value="F:calcium ion binding"/>
    <property type="evidence" value="ECO:0007669"/>
    <property type="project" value="InterPro"/>
</dbReference>
<dbReference type="OrthoDB" id="9908476at2759"/>
<feature type="domain" description="EF-hand" evidence="1">
    <location>
        <begin position="113"/>
        <end position="148"/>
    </location>
</feature>
<dbReference type="AlphaFoldDB" id="A0A8T2IKM6"/>
<accession>A0A8T2IKM6</accession>
<evidence type="ECO:0000259" key="1">
    <source>
        <dbReference type="PROSITE" id="PS50222"/>
    </source>
</evidence>
<dbReference type="InterPro" id="IPR052603">
    <property type="entry name" value="EFCB6"/>
</dbReference>
<gene>
    <name evidence="2" type="ORF">GDO86_019437</name>
</gene>
<evidence type="ECO:0000313" key="3">
    <source>
        <dbReference type="Proteomes" id="UP000812440"/>
    </source>
</evidence>
<proteinExistence type="predicted"/>
<dbReference type="InterPro" id="IPR002048">
    <property type="entry name" value="EF_hand_dom"/>
</dbReference>
<dbReference type="InterPro" id="IPR011992">
    <property type="entry name" value="EF-hand-dom_pair"/>
</dbReference>
<dbReference type="SUPFAM" id="SSF47473">
    <property type="entry name" value="EF-hand"/>
    <property type="match status" value="1"/>
</dbReference>
<dbReference type="PANTHER" id="PTHR20875:SF8">
    <property type="entry name" value="EF-HAND CALCIUM-BINDING DOMAIN-CONTAINING PROTEIN 6-LIKE"/>
    <property type="match status" value="1"/>
</dbReference>
<organism evidence="2 3">
    <name type="scientific">Hymenochirus boettgeri</name>
    <name type="common">Congo dwarf clawed frog</name>
    <dbReference type="NCBI Taxonomy" id="247094"/>
    <lineage>
        <taxon>Eukaryota</taxon>
        <taxon>Metazoa</taxon>
        <taxon>Chordata</taxon>
        <taxon>Craniata</taxon>
        <taxon>Vertebrata</taxon>
        <taxon>Euteleostomi</taxon>
        <taxon>Amphibia</taxon>
        <taxon>Batrachia</taxon>
        <taxon>Anura</taxon>
        <taxon>Pipoidea</taxon>
        <taxon>Pipidae</taxon>
        <taxon>Pipinae</taxon>
        <taxon>Hymenochirus</taxon>
    </lineage>
</organism>
<comment type="caution">
    <text evidence="2">The sequence shown here is derived from an EMBL/GenBank/DDBJ whole genome shotgun (WGS) entry which is preliminary data.</text>
</comment>
<name>A0A8T2IKM6_9PIPI</name>
<keyword evidence="3" id="KW-1185">Reference proteome</keyword>